<gene>
    <name evidence="2" type="ORF">NQV15_16250</name>
</gene>
<keyword evidence="3" id="KW-1185">Reference proteome</keyword>
<name>A0ABY5M8V8_9ACTN</name>
<dbReference type="Proteomes" id="UP001316184">
    <property type="component" value="Chromosome"/>
</dbReference>
<proteinExistence type="predicted"/>
<sequence>MPLELSFAPQVRVARWIGLGSLGLGVLFVYLTLTGYASGSGSGTTGLVVGLVVAAIFGGFGAVVLWTLRGASAAGLRIDGTGITSTTGRGTVLVTWGELAAVDVWCWVRVVSRGGAKLPKSMRTKVSILVRLAPLDEEDFGSRPDLRPLARIDQTPFTRAIGVPGPTLGRGDKLPTVDQIATALAAFGGDRFRGVVRT</sequence>
<dbReference type="RefSeq" id="WP_232403950.1">
    <property type="nucleotide sequence ID" value="NZ_CP102173.1"/>
</dbReference>
<dbReference type="EMBL" id="CP102173">
    <property type="protein sequence ID" value="UUP13379.1"/>
    <property type="molecule type" value="Genomic_DNA"/>
</dbReference>
<evidence type="ECO:0000313" key="3">
    <source>
        <dbReference type="Proteomes" id="UP001316184"/>
    </source>
</evidence>
<keyword evidence="1" id="KW-0812">Transmembrane</keyword>
<evidence type="ECO:0000256" key="1">
    <source>
        <dbReference type="SAM" id="Phobius"/>
    </source>
</evidence>
<feature type="transmembrane region" description="Helical" evidence="1">
    <location>
        <begin position="45"/>
        <end position="68"/>
    </location>
</feature>
<keyword evidence="1" id="KW-0472">Membrane</keyword>
<feature type="transmembrane region" description="Helical" evidence="1">
    <location>
        <begin position="12"/>
        <end position="33"/>
    </location>
</feature>
<evidence type="ECO:0008006" key="4">
    <source>
        <dbReference type="Google" id="ProtNLM"/>
    </source>
</evidence>
<protein>
    <recommendedName>
        <fullName evidence="4">PH domain-containing protein</fullName>
    </recommendedName>
</protein>
<keyword evidence="1" id="KW-1133">Transmembrane helix</keyword>
<organism evidence="2 3">
    <name type="scientific">Aeromicrobium wangtongii</name>
    <dbReference type="NCBI Taxonomy" id="2969247"/>
    <lineage>
        <taxon>Bacteria</taxon>
        <taxon>Bacillati</taxon>
        <taxon>Actinomycetota</taxon>
        <taxon>Actinomycetes</taxon>
        <taxon>Propionibacteriales</taxon>
        <taxon>Nocardioidaceae</taxon>
        <taxon>Aeromicrobium</taxon>
    </lineage>
</organism>
<reference evidence="2 3" key="1">
    <citation type="submission" date="2022-08" db="EMBL/GenBank/DDBJ databases">
        <title>novel species in genus Aeromicrobium.</title>
        <authorList>
            <person name="Ye L."/>
        </authorList>
    </citation>
    <scope>NUCLEOTIDE SEQUENCE [LARGE SCALE GENOMIC DNA]</scope>
    <source>
        <strain evidence="3">zg-Y1379</strain>
    </source>
</reference>
<accession>A0ABY5M8V8</accession>
<evidence type="ECO:0000313" key="2">
    <source>
        <dbReference type="EMBL" id="UUP13379.1"/>
    </source>
</evidence>